<protein>
    <submittedName>
        <fullName evidence="14">Late blight resistance protein R1A-3 isoform X1</fullName>
    </submittedName>
</protein>
<dbReference type="GO" id="GO:0005737">
    <property type="term" value="C:cytoplasm"/>
    <property type="evidence" value="ECO:0007669"/>
    <property type="project" value="UniProtKB-SubCell"/>
</dbReference>
<name>A0ABD1G1P5_SALDI</name>
<evidence type="ECO:0000256" key="2">
    <source>
        <dbReference type="ARBA" id="ARBA00004496"/>
    </source>
</evidence>
<dbReference type="PANTHER" id="PTHR23155">
    <property type="entry name" value="DISEASE RESISTANCE PROTEIN RP"/>
    <property type="match status" value="1"/>
</dbReference>
<evidence type="ECO:0000256" key="9">
    <source>
        <dbReference type="ARBA" id="ARBA00022821"/>
    </source>
</evidence>
<keyword evidence="7" id="KW-0677">Repeat</keyword>
<keyword evidence="9" id="KW-0611">Plant defense</keyword>
<evidence type="ECO:0000313" key="15">
    <source>
        <dbReference type="Proteomes" id="UP001567538"/>
    </source>
</evidence>
<evidence type="ECO:0000313" key="14">
    <source>
        <dbReference type="EMBL" id="KAL1538024.1"/>
    </source>
</evidence>
<keyword evidence="10" id="KW-0067">ATP-binding</keyword>
<evidence type="ECO:0000256" key="7">
    <source>
        <dbReference type="ARBA" id="ARBA00022737"/>
    </source>
</evidence>
<feature type="region of interest" description="Disordered" evidence="11">
    <location>
        <begin position="91"/>
        <end position="168"/>
    </location>
</feature>
<dbReference type="Gene3D" id="3.40.50.300">
    <property type="entry name" value="P-loop containing nucleotide triphosphate hydrolases"/>
    <property type="match status" value="1"/>
</dbReference>
<feature type="compositionally biased region" description="Acidic residues" evidence="11">
    <location>
        <begin position="95"/>
        <end position="168"/>
    </location>
</feature>
<dbReference type="Proteomes" id="UP001567538">
    <property type="component" value="Unassembled WGS sequence"/>
</dbReference>
<dbReference type="InterPro" id="IPR042197">
    <property type="entry name" value="Apaf_helical"/>
</dbReference>
<dbReference type="GO" id="GO:0051607">
    <property type="term" value="P:defense response to virus"/>
    <property type="evidence" value="ECO:0007669"/>
    <property type="project" value="UniProtKB-ARBA"/>
</dbReference>
<dbReference type="Pfam" id="PF00931">
    <property type="entry name" value="NB-ARC"/>
    <property type="match status" value="1"/>
</dbReference>
<dbReference type="InterPro" id="IPR002182">
    <property type="entry name" value="NB-ARC"/>
</dbReference>
<evidence type="ECO:0000256" key="10">
    <source>
        <dbReference type="ARBA" id="ARBA00022840"/>
    </source>
</evidence>
<dbReference type="InterPro" id="IPR044974">
    <property type="entry name" value="Disease_R_plants"/>
</dbReference>
<feature type="domain" description="NB-ARC" evidence="12">
    <location>
        <begin position="231"/>
        <end position="392"/>
    </location>
</feature>
<evidence type="ECO:0000256" key="8">
    <source>
        <dbReference type="ARBA" id="ARBA00022741"/>
    </source>
</evidence>
<keyword evidence="4" id="KW-0963">Cytoplasm</keyword>
<evidence type="ECO:0000256" key="11">
    <source>
        <dbReference type="SAM" id="MobiDB-lite"/>
    </source>
</evidence>
<dbReference type="GO" id="GO:0009626">
    <property type="term" value="P:plant-type hypersensitive response"/>
    <property type="evidence" value="ECO:0007669"/>
    <property type="project" value="UniProtKB-KW"/>
</dbReference>
<dbReference type="Gene3D" id="3.80.10.10">
    <property type="entry name" value="Ribonuclease Inhibitor"/>
    <property type="match status" value="1"/>
</dbReference>
<evidence type="ECO:0000259" key="12">
    <source>
        <dbReference type="Pfam" id="PF00931"/>
    </source>
</evidence>
<comment type="similarity">
    <text evidence="3">Belongs to the disease resistance NB-LRR family.</text>
</comment>
<evidence type="ECO:0000256" key="5">
    <source>
        <dbReference type="ARBA" id="ARBA00022614"/>
    </source>
</evidence>
<dbReference type="Gene3D" id="1.20.5.4130">
    <property type="match status" value="1"/>
</dbReference>
<dbReference type="GO" id="GO:0005524">
    <property type="term" value="F:ATP binding"/>
    <property type="evidence" value="ECO:0007669"/>
    <property type="project" value="UniProtKB-KW"/>
</dbReference>
<organism evidence="14 15">
    <name type="scientific">Salvia divinorum</name>
    <name type="common">Maria pastora</name>
    <name type="synonym">Diviner's sage</name>
    <dbReference type="NCBI Taxonomy" id="28513"/>
    <lineage>
        <taxon>Eukaryota</taxon>
        <taxon>Viridiplantae</taxon>
        <taxon>Streptophyta</taxon>
        <taxon>Embryophyta</taxon>
        <taxon>Tracheophyta</taxon>
        <taxon>Spermatophyta</taxon>
        <taxon>Magnoliopsida</taxon>
        <taxon>eudicotyledons</taxon>
        <taxon>Gunneridae</taxon>
        <taxon>Pentapetalae</taxon>
        <taxon>asterids</taxon>
        <taxon>lamiids</taxon>
        <taxon>Lamiales</taxon>
        <taxon>Lamiaceae</taxon>
        <taxon>Nepetoideae</taxon>
        <taxon>Mentheae</taxon>
        <taxon>Salviinae</taxon>
        <taxon>Salvia</taxon>
        <taxon>Salvia subgen. Calosphace</taxon>
    </lineage>
</organism>
<evidence type="ECO:0000256" key="1">
    <source>
        <dbReference type="ARBA" id="ARBA00002074"/>
    </source>
</evidence>
<evidence type="ECO:0000256" key="3">
    <source>
        <dbReference type="ARBA" id="ARBA00008894"/>
    </source>
</evidence>
<dbReference type="Gene3D" id="1.10.8.430">
    <property type="entry name" value="Helical domain of apoptotic protease-activating factors"/>
    <property type="match status" value="1"/>
</dbReference>
<dbReference type="Gene3D" id="1.10.10.10">
    <property type="entry name" value="Winged helix-like DNA-binding domain superfamily/Winged helix DNA-binding domain"/>
    <property type="match status" value="1"/>
</dbReference>
<accession>A0ABD1G1P5</accession>
<dbReference type="AlphaFoldDB" id="A0ABD1G1P5"/>
<dbReference type="EMBL" id="JBEAFC010000010">
    <property type="protein sequence ID" value="KAL1538024.1"/>
    <property type="molecule type" value="Genomic_DNA"/>
</dbReference>
<gene>
    <name evidence="14" type="ORF">AAHA92_26811</name>
</gene>
<dbReference type="FunFam" id="1.10.10.10:FF:000322">
    <property type="entry name" value="Probable disease resistance protein At1g63360"/>
    <property type="match status" value="1"/>
</dbReference>
<keyword evidence="8" id="KW-0547">Nucleotide-binding</keyword>
<dbReference type="PRINTS" id="PR00364">
    <property type="entry name" value="DISEASERSIST"/>
</dbReference>
<dbReference type="SUPFAM" id="SSF52540">
    <property type="entry name" value="P-loop containing nucleoside triphosphate hydrolases"/>
    <property type="match status" value="1"/>
</dbReference>
<dbReference type="SUPFAM" id="SSF52058">
    <property type="entry name" value="L domain-like"/>
    <property type="match status" value="1"/>
</dbReference>
<comment type="caution">
    <text evidence="14">The sequence shown here is derived from an EMBL/GenBank/DDBJ whole genome shotgun (WGS) entry which is preliminary data.</text>
</comment>
<keyword evidence="5" id="KW-0433">Leucine-rich repeat</keyword>
<sequence length="939" mass="106329">MAAYASLNSLMKVIDDIETHPSPPIFLDKQQVESLTEKLVFLQEFLESYDSPYAYSDEADPLEMRIVDAAHVAEDVIESYIIDTMLLSAAATDDGGSEDDNYDDGGSDGDNYDDGGSDDDNYDDGGSDGDNYDDGGSDDDNYDDGGSDDDNYDDGGSEDDNYDGDGDGEEISCIHFYQDLHNVIEEIDWLKKEVAGITREKVVHQRIVAGFRSSSTEKKPIMVGFDGVLLQLLDRLTDGNTNLQIIPIVGMGGIGKTTLAKGAFEHRLIKDHFDICVWTTISQDYNIVETLRQVLSRAGGSSISMDEKELEVELHKRLWGRRYLVILDDVWSIDVWDRLKFSFPDCGDGSRVAVTTRMSNLAAHLTDSYSIFKMGFLDEASSWTLFSNTVLGEQSFPTRLEKIGRKIVGKCNGLPLAIAVIGGLMAKSELTLGYWVHIEENLSSIVNSENDDYCLRILKLSYNHLPAYLKPCFLYMGVFEEDSEIRASRIVELWVSEGFLKPIDNKSFTEIARECLKELVDRNLILVHKSGILGNIKSCKIHDLLRDLSMKEAQMQRFFYVLREQSPQGVISQHRIVIPTSTSKEKFIPPSTSKEKFCDALGSMSHARSYVSHKGGVPKLTNSRFLRTLYAYASSYSFENVNSRCIAFTTTWEFVIPSINLLWNLHTLIIDCVKSFTAPIEIWKTHKLRHVDFLFRNLRLPDPPSIDNDIIIMKNLEVLKGVRDFSLSEDVVKRIPHIKKLKLTTMYRAELLGRVNCLGYLHCLTKLESLNLIVYPFDDTKCLLKMSFPPSLKKVYLSPPIYFEWEEILQPLGSLPLLQKLTLYCGRFRTSKWETIEDQFPSLKSLTLDCCDDLENWTVLDSSHFPLLQELHLRRIYGLKEIPSEIGGIATLRSIELINCSESVLLSAKQILKEQEDIYGDQLDLKITARVLGRTIKNW</sequence>
<dbReference type="FunFam" id="3.40.50.300:FF:001091">
    <property type="entry name" value="Probable disease resistance protein At1g61300"/>
    <property type="match status" value="1"/>
</dbReference>
<keyword evidence="6" id="KW-0381">Hypersensitive response</keyword>
<dbReference type="Pfam" id="PF23559">
    <property type="entry name" value="WHD_DRP"/>
    <property type="match status" value="1"/>
</dbReference>
<keyword evidence="15" id="KW-1185">Reference proteome</keyword>
<evidence type="ECO:0000256" key="4">
    <source>
        <dbReference type="ARBA" id="ARBA00022490"/>
    </source>
</evidence>
<comment type="subcellular location">
    <subcellularLocation>
        <location evidence="2">Cytoplasm</location>
    </subcellularLocation>
</comment>
<dbReference type="InterPro" id="IPR032675">
    <property type="entry name" value="LRR_dom_sf"/>
</dbReference>
<comment type="function">
    <text evidence="1">Confers resistance to late blight (Phytophthora infestans) races carrying the avirulence gene Avr1. Resistance proteins guard the plant against pathogens that contain an appropriate avirulence protein via an indirect interaction with this avirulence protein. That triggers a defense system including the hypersensitive response, which restricts the pathogen growth.</text>
</comment>
<dbReference type="InterPro" id="IPR036388">
    <property type="entry name" value="WH-like_DNA-bd_sf"/>
</dbReference>
<proteinExistence type="inferred from homology"/>
<reference evidence="14 15" key="1">
    <citation type="submission" date="2024-06" db="EMBL/GenBank/DDBJ databases">
        <title>A chromosome level genome sequence of Diviner's sage (Salvia divinorum).</title>
        <authorList>
            <person name="Ford S.A."/>
            <person name="Ro D.-K."/>
            <person name="Ness R.W."/>
            <person name="Phillips M.A."/>
        </authorList>
    </citation>
    <scope>NUCLEOTIDE SEQUENCE [LARGE SCALE GENOMIC DNA]</scope>
    <source>
        <strain evidence="14">SAF-2024a</strain>
        <tissue evidence="14">Leaf</tissue>
    </source>
</reference>
<dbReference type="InterPro" id="IPR058922">
    <property type="entry name" value="WHD_DRP"/>
</dbReference>
<evidence type="ECO:0000256" key="6">
    <source>
        <dbReference type="ARBA" id="ARBA00022667"/>
    </source>
</evidence>
<evidence type="ECO:0000259" key="13">
    <source>
        <dbReference type="Pfam" id="PF23559"/>
    </source>
</evidence>
<dbReference type="InterPro" id="IPR027417">
    <property type="entry name" value="P-loop_NTPase"/>
</dbReference>
<dbReference type="PANTHER" id="PTHR23155:SF1152">
    <property type="entry name" value="AAA+ ATPASE DOMAIN-CONTAINING PROTEIN"/>
    <property type="match status" value="1"/>
</dbReference>
<feature type="domain" description="Disease resistance protein winged helix" evidence="13">
    <location>
        <begin position="478"/>
        <end position="548"/>
    </location>
</feature>